<feature type="repeat" description="WD" evidence="3">
    <location>
        <begin position="204"/>
        <end position="245"/>
    </location>
</feature>
<sequence length="430" mass="44892">MCGATREHDTPPPSPFRGSGDEDETLEPDEVVVDDDGMVLEEVETLEEGPPPEDEDDDMDAAAAEEEEPVEDMSRLTLDGHKGSAFCVAVSQAGDAPLIASGGEDDCARVWRADTGALVLTTSGHKDSVTQVAFSSDGKLLAAGDMAGLVQVYRVPGGEKVWEFDTGLDLTWLAWHSVAPALLAGTQDGQGWMWRIPRGDTKTLASHGSAWSKAALLADGAHLLAGYEDGSARLWQLRSGQPVQQFSGAAAHSSPVTCAAAHRDNVLLATGAMDGWVRLYSATSGKLLTTLAAAPDAGASTDADDDEEGGPQCVEAAAFAPTETPLLATGTVGGVLTLWDATAQRARHRLSDLSGVTCLRWTADGTRLLVGCLDGEVVEVDARAGGVVRRLTSVPSSVLDMELTADGKAAVVAMDDGKVRLFDLTQPAAT</sequence>
<dbReference type="SMART" id="SM00320">
    <property type="entry name" value="WD40"/>
    <property type="match status" value="8"/>
</dbReference>
<keyword evidence="2" id="KW-0677">Repeat</keyword>
<dbReference type="InterPro" id="IPR001680">
    <property type="entry name" value="WD40_rpt"/>
</dbReference>
<feature type="repeat" description="WD" evidence="3">
    <location>
        <begin position="249"/>
        <end position="290"/>
    </location>
</feature>
<proteinExistence type="predicted"/>
<dbReference type="PANTHER" id="PTHR19857">
    <property type="entry name" value="MITOCHONDRIAL DIVISION PROTEIN 1-RELATED"/>
    <property type="match status" value="1"/>
</dbReference>
<feature type="compositionally biased region" description="Acidic residues" evidence="4">
    <location>
        <begin position="21"/>
        <end position="71"/>
    </location>
</feature>
<keyword evidence="1 3" id="KW-0853">WD repeat</keyword>
<evidence type="ECO:0000259" key="5">
    <source>
        <dbReference type="Pfam" id="PF12894"/>
    </source>
</evidence>
<evidence type="ECO:0000256" key="4">
    <source>
        <dbReference type="SAM" id="MobiDB-lite"/>
    </source>
</evidence>
<dbReference type="Proteomes" id="UP000440578">
    <property type="component" value="Unassembled WGS sequence"/>
</dbReference>
<reference evidence="6 7" key="1">
    <citation type="submission" date="2019-07" db="EMBL/GenBank/DDBJ databases">
        <title>Draft genome assembly of a fouling barnacle, Amphibalanus amphitrite (Darwin, 1854): The first reference genome for Thecostraca.</title>
        <authorList>
            <person name="Kim W."/>
        </authorList>
    </citation>
    <scope>NUCLEOTIDE SEQUENCE [LARGE SCALE GENOMIC DNA]</scope>
    <source>
        <strain evidence="6">SNU_AA5</strain>
        <tissue evidence="6">Soma without cirri and trophi</tissue>
    </source>
</reference>
<feature type="repeat" description="WD" evidence="3">
    <location>
        <begin position="78"/>
        <end position="121"/>
    </location>
</feature>
<dbReference type="Pfam" id="PF00400">
    <property type="entry name" value="WD40"/>
    <property type="match status" value="4"/>
</dbReference>
<evidence type="ECO:0000256" key="3">
    <source>
        <dbReference type="PROSITE-ProRule" id="PRU00221"/>
    </source>
</evidence>
<dbReference type="InterPro" id="IPR051179">
    <property type="entry name" value="WD_repeat_multifunction"/>
</dbReference>
<comment type="caution">
    <text evidence="6">The sequence shown here is derived from an EMBL/GenBank/DDBJ whole genome shotgun (WGS) entry which is preliminary data.</text>
</comment>
<accession>A0A6A4VMM6</accession>
<dbReference type="SUPFAM" id="SSF50998">
    <property type="entry name" value="Quinoprotein alcohol dehydrogenase-like"/>
    <property type="match status" value="1"/>
</dbReference>
<keyword evidence="7" id="KW-1185">Reference proteome</keyword>
<dbReference type="InterPro" id="IPR024977">
    <property type="entry name" value="Apc4-like_WD40_dom"/>
</dbReference>
<dbReference type="AlphaFoldDB" id="A0A6A4VMM6"/>
<feature type="domain" description="Anaphase-promoting complex subunit 4-like WD40" evidence="5">
    <location>
        <begin position="352"/>
        <end position="398"/>
    </location>
</feature>
<feature type="repeat" description="WD" evidence="3">
    <location>
        <begin position="122"/>
        <end position="163"/>
    </location>
</feature>
<feature type="region of interest" description="Disordered" evidence="4">
    <location>
        <begin position="1"/>
        <end position="74"/>
    </location>
</feature>
<evidence type="ECO:0000313" key="6">
    <source>
        <dbReference type="EMBL" id="KAF0292630.1"/>
    </source>
</evidence>
<dbReference type="Pfam" id="PF12894">
    <property type="entry name" value="ANAPC4_WD40"/>
    <property type="match status" value="1"/>
</dbReference>
<evidence type="ECO:0000313" key="7">
    <source>
        <dbReference type="Proteomes" id="UP000440578"/>
    </source>
</evidence>
<evidence type="ECO:0000256" key="2">
    <source>
        <dbReference type="ARBA" id="ARBA00022737"/>
    </source>
</evidence>
<dbReference type="PROSITE" id="PS50082">
    <property type="entry name" value="WD_REPEATS_2"/>
    <property type="match status" value="4"/>
</dbReference>
<dbReference type="CDD" id="cd00200">
    <property type="entry name" value="WD40"/>
    <property type="match status" value="1"/>
</dbReference>
<dbReference type="InterPro" id="IPR011047">
    <property type="entry name" value="Quinoprotein_ADH-like_sf"/>
</dbReference>
<feature type="compositionally biased region" description="Basic and acidic residues" evidence="4">
    <location>
        <begin position="1"/>
        <end position="10"/>
    </location>
</feature>
<gene>
    <name evidence="6" type="primary">AAMP_0</name>
    <name evidence="6" type="ORF">FJT64_009374</name>
</gene>
<dbReference type="PANTHER" id="PTHR19857:SF8">
    <property type="entry name" value="ANGIO-ASSOCIATED MIGRATORY CELL PROTEIN"/>
    <property type="match status" value="1"/>
</dbReference>
<protein>
    <submittedName>
        <fullName evidence="6">Angio-associated migratory cell protein</fullName>
    </submittedName>
</protein>
<dbReference type="OrthoDB" id="10261640at2759"/>
<dbReference type="EMBL" id="VIIS01001801">
    <property type="protein sequence ID" value="KAF0292630.1"/>
    <property type="molecule type" value="Genomic_DNA"/>
</dbReference>
<dbReference type="InterPro" id="IPR015943">
    <property type="entry name" value="WD40/YVTN_repeat-like_dom_sf"/>
</dbReference>
<dbReference type="Gene3D" id="2.130.10.10">
    <property type="entry name" value="YVTN repeat-like/Quinoprotein amine dehydrogenase"/>
    <property type="match status" value="1"/>
</dbReference>
<organism evidence="6 7">
    <name type="scientific">Amphibalanus amphitrite</name>
    <name type="common">Striped barnacle</name>
    <name type="synonym">Balanus amphitrite</name>
    <dbReference type="NCBI Taxonomy" id="1232801"/>
    <lineage>
        <taxon>Eukaryota</taxon>
        <taxon>Metazoa</taxon>
        <taxon>Ecdysozoa</taxon>
        <taxon>Arthropoda</taxon>
        <taxon>Crustacea</taxon>
        <taxon>Multicrustacea</taxon>
        <taxon>Cirripedia</taxon>
        <taxon>Thoracica</taxon>
        <taxon>Thoracicalcarea</taxon>
        <taxon>Balanomorpha</taxon>
        <taxon>Balanoidea</taxon>
        <taxon>Balanidae</taxon>
        <taxon>Amphibalaninae</taxon>
        <taxon>Amphibalanus</taxon>
    </lineage>
</organism>
<name>A0A6A4VMM6_AMPAM</name>
<evidence type="ECO:0000256" key="1">
    <source>
        <dbReference type="ARBA" id="ARBA00022574"/>
    </source>
</evidence>